<organism evidence="1 2">
    <name type="scientific">Candidatus Uhrbacteria bacterium CG_4_9_14_3_um_filter_50_9</name>
    <dbReference type="NCBI Taxonomy" id="1975035"/>
    <lineage>
        <taxon>Bacteria</taxon>
        <taxon>Candidatus Uhriibacteriota</taxon>
    </lineage>
</organism>
<protein>
    <submittedName>
        <fullName evidence="1">Uncharacterized protein</fullName>
    </submittedName>
</protein>
<reference evidence="2" key="1">
    <citation type="submission" date="2017-09" db="EMBL/GenBank/DDBJ databases">
        <title>Depth-based differentiation of microbial function through sediment-hosted aquifers and enrichment of novel symbionts in the deep terrestrial subsurface.</title>
        <authorList>
            <person name="Probst A.J."/>
            <person name="Ladd B."/>
            <person name="Jarett J.K."/>
            <person name="Geller-Mcgrath D.E."/>
            <person name="Sieber C.M.K."/>
            <person name="Emerson J.B."/>
            <person name="Anantharaman K."/>
            <person name="Thomas B.C."/>
            <person name="Malmstrom R."/>
            <person name="Stieglmeier M."/>
            <person name="Klingl A."/>
            <person name="Woyke T."/>
            <person name="Ryan C.M."/>
            <person name="Banfield J.F."/>
        </authorList>
    </citation>
    <scope>NUCLEOTIDE SEQUENCE [LARGE SCALE GENOMIC DNA]</scope>
</reference>
<dbReference type="EMBL" id="PFWU01000040">
    <property type="protein sequence ID" value="PJA45405.1"/>
    <property type="molecule type" value="Genomic_DNA"/>
</dbReference>
<comment type="caution">
    <text evidence="1">The sequence shown here is derived from an EMBL/GenBank/DDBJ whole genome shotgun (WGS) entry which is preliminary data.</text>
</comment>
<evidence type="ECO:0000313" key="2">
    <source>
        <dbReference type="Proteomes" id="UP000229385"/>
    </source>
</evidence>
<proteinExistence type="predicted"/>
<name>A0A2M7XC06_9BACT</name>
<accession>A0A2M7XC06</accession>
<gene>
    <name evidence="1" type="ORF">CO174_03365</name>
</gene>
<dbReference type="Proteomes" id="UP000229385">
    <property type="component" value="Unassembled WGS sequence"/>
</dbReference>
<dbReference type="AlphaFoldDB" id="A0A2M7XC06"/>
<sequence>MLRGEMFGHFRRYGEKAKEQIDRSLETDEAHERRIAELLEDEWEALKQAARSGELRAEVDELVGEALQEGVGTSELTQQKIFEIQKEKQMIMRKLKERLRAIDGDQELQEPTEGVRVVIYQNGRYLWKKDDGTDYPITLGSILADIGWGNRYQLDPETCPRLDRKLYALEEAREDLLPLLDKQLRRQVSGQLDGSMQSLSFRSNSKLMHKALDTGEVTDTASGFIGEQVVFSYLKTISIDYKAGFRVEPADVYQDAVQKIDFIVVVPHDEAEKIRTGKTSRKIGVQLTISPQRFAEKKEGIDKLKEQLTDEDEVDDMVTVLVPMRIKPLVEAWNTQGRPPGGPGQFLAPDARLEILTRVMGSLISKNERLELVRKIYME</sequence>
<evidence type="ECO:0000313" key="1">
    <source>
        <dbReference type="EMBL" id="PJA45405.1"/>
    </source>
</evidence>